<feature type="compositionally biased region" description="Polar residues" evidence="1">
    <location>
        <begin position="32"/>
        <end position="42"/>
    </location>
</feature>
<gene>
    <name evidence="2" type="ORF">WH47_09877</name>
</gene>
<accession>A0A0L7R383</accession>
<evidence type="ECO:0000313" key="3">
    <source>
        <dbReference type="Proteomes" id="UP000053825"/>
    </source>
</evidence>
<evidence type="ECO:0000256" key="1">
    <source>
        <dbReference type="SAM" id="MobiDB-lite"/>
    </source>
</evidence>
<organism evidence="2 3">
    <name type="scientific">Habropoda laboriosa</name>
    <dbReference type="NCBI Taxonomy" id="597456"/>
    <lineage>
        <taxon>Eukaryota</taxon>
        <taxon>Metazoa</taxon>
        <taxon>Ecdysozoa</taxon>
        <taxon>Arthropoda</taxon>
        <taxon>Hexapoda</taxon>
        <taxon>Insecta</taxon>
        <taxon>Pterygota</taxon>
        <taxon>Neoptera</taxon>
        <taxon>Endopterygota</taxon>
        <taxon>Hymenoptera</taxon>
        <taxon>Apocrita</taxon>
        <taxon>Aculeata</taxon>
        <taxon>Apoidea</taxon>
        <taxon>Anthophila</taxon>
        <taxon>Apidae</taxon>
        <taxon>Habropoda</taxon>
    </lineage>
</organism>
<feature type="compositionally biased region" description="Basic and acidic residues" evidence="1">
    <location>
        <begin position="59"/>
        <end position="100"/>
    </location>
</feature>
<feature type="compositionally biased region" description="Low complexity" evidence="1">
    <location>
        <begin position="43"/>
        <end position="58"/>
    </location>
</feature>
<evidence type="ECO:0000313" key="2">
    <source>
        <dbReference type="EMBL" id="KOC65298.1"/>
    </source>
</evidence>
<proteinExistence type="predicted"/>
<dbReference type="EMBL" id="KQ414663">
    <property type="protein sequence ID" value="KOC65298.1"/>
    <property type="molecule type" value="Genomic_DNA"/>
</dbReference>
<feature type="region of interest" description="Disordered" evidence="1">
    <location>
        <begin position="206"/>
        <end position="260"/>
    </location>
</feature>
<reference evidence="2 3" key="1">
    <citation type="submission" date="2015-07" db="EMBL/GenBank/DDBJ databases">
        <title>The genome of Habropoda laboriosa.</title>
        <authorList>
            <person name="Pan H."/>
            <person name="Kapheim K."/>
        </authorList>
    </citation>
    <scope>NUCLEOTIDE SEQUENCE [LARGE SCALE GENOMIC DNA]</scope>
    <source>
        <strain evidence="2">0110345459</strain>
    </source>
</reference>
<feature type="compositionally biased region" description="Basic and acidic residues" evidence="1">
    <location>
        <begin position="246"/>
        <end position="259"/>
    </location>
</feature>
<dbReference type="AlphaFoldDB" id="A0A0L7R383"/>
<keyword evidence="3" id="KW-1185">Reference proteome</keyword>
<feature type="region of interest" description="Disordered" evidence="1">
    <location>
        <begin position="32"/>
        <end position="187"/>
    </location>
</feature>
<dbReference type="Proteomes" id="UP000053825">
    <property type="component" value="Unassembled WGS sequence"/>
</dbReference>
<name>A0A0L7R383_9HYME</name>
<feature type="compositionally biased region" description="Acidic residues" evidence="1">
    <location>
        <begin position="207"/>
        <end position="216"/>
    </location>
</feature>
<feature type="compositionally biased region" description="Basic and acidic residues" evidence="1">
    <location>
        <begin position="107"/>
        <end position="137"/>
    </location>
</feature>
<protein>
    <submittedName>
        <fullName evidence="2">Uncharacterized protein</fullName>
    </submittedName>
</protein>
<feature type="compositionally biased region" description="Basic and acidic residues" evidence="1">
    <location>
        <begin position="156"/>
        <end position="166"/>
    </location>
</feature>
<dbReference type="OrthoDB" id="8197773at2759"/>
<sequence>MQVIFHAVDQLKLLQSEETSQSSTTMRISLTSPITHMAQNQPSTIQYSSTTTTSATLSDKAKDEEKERNKAEEASTDKIEEASTDKTEESSKNKVEESFKDQLQYPSEEKIEETKVQDSSEDKIFKIDERLDDKMEGQETQEALEDKLEESEDKIEETSKLEKIGEESNSQVHQESPEVNEETPETNYATPEMNYEMAEDVHAVQETNEEVPEENQEWIPSHGNVETGSEIVTAMGKPTDSSVNRESMDENEEKKKEPTIDSVVQDVYEILKPTPSKFVDQDVTEVSGESKNVLGVPVDKTENVEDEDDETRFTRLGEKVTQVPRPSLSSYLRRSKVPPSATLQQLASLYDSLSKDARKQGFGKYTGYSDEVLNTLETSAEGGVGPQLMKILTKMLERNELTRDDAKTRSSQAIRDLDNSSSILSKELRPLLPLRYTS</sequence>